<name>A0AAE0WDK9_9BIVA</name>
<gene>
    <name evidence="1" type="ORF">CHS0354_029770</name>
</gene>
<organism evidence="1 2">
    <name type="scientific">Potamilus streckersoni</name>
    <dbReference type="NCBI Taxonomy" id="2493646"/>
    <lineage>
        <taxon>Eukaryota</taxon>
        <taxon>Metazoa</taxon>
        <taxon>Spiralia</taxon>
        <taxon>Lophotrochozoa</taxon>
        <taxon>Mollusca</taxon>
        <taxon>Bivalvia</taxon>
        <taxon>Autobranchia</taxon>
        <taxon>Heteroconchia</taxon>
        <taxon>Palaeoheterodonta</taxon>
        <taxon>Unionida</taxon>
        <taxon>Unionoidea</taxon>
        <taxon>Unionidae</taxon>
        <taxon>Ambleminae</taxon>
        <taxon>Lampsilini</taxon>
        <taxon>Potamilus</taxon>
    </lineage>
</organism>
<dbReference type="EMBL" id="JAEAOA010001777">
    <property type="protein sequence ID" value="KAK3610304.1"/>
    <property type="molecule type" value="Genomic_DNA"/>
</dbReference>
<reference evidence="1" key="1">
    <citation type="journal article" date="2021" name="Genome Biol. Evol.">
        <title>A High-Quality Reference Genome for a Parasitic Bivalve with Doubly Uniparental Inheritance (Bivalvia: Unionida).</title>
        <authorList>
            <person name="Smith C.H."/>
        </authorList>
    </citation>
    <scope>NUCLEOTIDE SEQUENCE</scope>
    <source>
        <strain evidence="1">CHS0354</strain>
    </source>
</reference>
<evidence type="ECO:0000313" key="2">
    <source>
        <dbReference type="Proteomes" id="UP001195483"/>
    </source>
</evidence>
<evidence type="ECO:0000313" key="1">
    <source>
        <dbReference type="EMBL" id="KAK3610304.1"/>
    </source>
</evidence>
<reference evidence="1" key="3">
    <citation type="submission" date="2023-05" db="EMBL/GenBank/DDBJ databases">
        <authorList>
            <person name="Smith C.H."/>
        </authorList>
    </citation>
    <scope>NUCLEOTIDE SEQUENCE</scope>
    <source>
        <strain evidence="1">CHS0354</strain>
        <tissue evidence="1">Mantle</tissue>
    </source>
</reference>
<protein>
    <submittedName>
        <fullName evidence="1">Uncharacterized protein</fullName>
    </submittedName>
</protein>
<accession>A0AAE0WDK9</accession>
<reference evidence="1" key="2">
    <citation type="journal article" date="2021" name="Genome Biol. Evol.">
        <title>Developing a high-quality reference genome for a parasitic bivalve with doubly uniparental inheritance (Bivalvia: Unionida).</title>
        <authorList>
            <person name="Smith C.H."/>
        </authorList>
    </citation>
    <scope>NUCLEOTIDE SEQUENCE</scope>
    <source>
        <strain evidence="1">CHS0354</strain>
        <tissue evidence="1">Mantle</tissue>
    </source>
</reference>
<sequence>MDNPSAPHLLGIHNCRAIFEEIHGVQQSNLIDHPSRHVTPHRYWTPLLLSPQAVSSPINIITVDQSEFMIKTGKHQIDPVLENFLSKTAKPIVGNISQERYSLGRLKDGIIFTRKSGSLEDYKRDLKYSV</sequence>
<proteinExistence type="predicted"/>
<dbReference type="AlphaFoldDB" id="A0AAE0WDK9"/>
<dbReference type="Proteomes" id="UP001195483">
    <property type="component" value="Unassembled WGS sequence"/>
</dbReference>
<comment type="caution">
    <text evidence="1">The sequence shown here is derived from an EMBL/GenBank/DDBJ whole genome shotgun (WGS) entry which is preliminary data.</text>
</comment>
<keyword evidence="2" id="KW-1185">Reference proteome</keyword>